<dbReference type="InterPro" id="IPR044068">
    <property type="entry name" value="CB"/>
</dbReference>
<gene>
    <name evidence="9 12" type="primary">xerC</name>
    <name evidence="12" type="ORF">GS4_20_00530</name>
</gene>
<evidence type="ECO:0000256" key="4">
    <source>
        <dbReference type="ARBA" id="ARBA00022829"/>
    </source>
</evidence>
<dbReference type="HAMAP" id="MF_01808">
    <property type="entry name" value="Recomb_XerC_XerD"/>
    <property type="match status" value="1"/>
</dbReference>
<dbReference type="eggNOG" id="COG4974">
    <property type="taxonomic scope" value="Bacteria"/>
</dbReference>
<dbReference type="AlphaFoldDB" id="M0QKA4"/>
<evidence type="ECO:0000313" key="13">
    <source>
        <dbReference type="Proteomes" id="UP000011666"/>
    </source>
</evidence>
<dbReference type="SUPFAM" id="SSF56349">
    <property type="entry name" value="DNA breaking-rejoining enzymes"/>
    <property type="match status" value="1"/>
</dbReference>
<evidence type="ECO:0000256" key="6">
    <source>
        <dbReference type="ARBA" id="ARBA00023125"/>
    </source>
</evidence>
<dbReference type="InterPro" id="IPR011010">
    <property type="entry name" value="DNA_brk_join_enz"/>
</dbReference>
<feature type="domain" description="Tyr recombinase" evidence="10">
    <location>
        <begin position="111"/>
        <end position="296"/>
    </location>
</feature>
<dbReference type="GO" id="GO:0006313">
    <property type="term" value="P:DNA transposition"/>
    <property type="evidence" value="ECO:0007669"/>
    <property type="project" value="UniProtKB-UniRule"/>
</dbReference>
<keyword evidence="4 9" id="KW-0159">Chromosome partition</keyword>
<protein>
    <recommendedName>
        <fullName evidence="9">Tyrosine recombinase XerC</fullName>
    </recommendedName>
</protein>
<comment type="caution">
    <text evidence="12">The sequence shown here is derived from an EMBL/GenBank/DDBJ whole genome shotgun (WGS) entry which is preliminary data.</text>
</comment>
<dbReference type="InterPro" id="IPR010998">
    <property type="entry name" value="Integrase_recombinase_N"/>
</dbReference>
<evidence type="ECO:0000259" key="10">
    <source>
        <dbReference type="PROSITE" id="PS51898"/>
    </source>
</evidence>
<feature type="active site" evidence="9">
    <location>
        <position position="178"/>
    </location>
</feature>
<keyword evidence="6 9" id="KW-0238">DNA-binding</keyword>
<dbReference type="EMBL" id="BANX01000020">
    <property type="protein sequence ID" value="GAC68988.1"/>
    <property type="molecule type" value="Genomic_DNA"/>
</dbReference>
<dbReference type="GO" id="GO:0051301">
    <property type="term" value="P:cell division"/>
    <property type="evidence" value="ECO:0007669"/>
    <property type="project" value="UniProtKB-KW"/>
</dbReference>
<organism evidence="12 13">
    <name type="scientific">Gordonia soli NBRC 108243</name>
    <dbReference type="NCBI Taxonomy" id="1223545"/>
    <lineage>
        <taxon>Bacteria</taxon>
        <taxon>Bacillati</taxon>
        <taxon>Actinomycetota</taxon>
        <taxon>Actinomycetes</taxon>
        <taxon>Mycobacteriales</taxon>
        <taxon>Gordoniaceae</taxon>
        <taxon>Gordonia</taxon>
    </lineage>
</organism>
<dbReference type="PROSITE" id="PS51900">
    <property type="entry name" value="CB"/>
    <property type="match status" value="1"/>
</dbReference>
<feature type="active site" evidence="9">
    <location>
        <position position="274"/>
    </location>
</feature>
<dbReference type="NCBIfam" id="NF001399">
    <property type="entry name" value="PRK00283.1"/>
    <property type="match status" value="1"/>
</dbReference>
<evidence type="ECO:0000256" key="5">
    <source>
        <dbReference type="ARBA" id="ARBA00022908"/>
    </source>
</evidence>
<comment type="similarity">
    <text evidence="9">Belongs to the 'phage' integrase family. XerC subfamily.</text>
</comment>
<evidence type="ECO:0000256" key="7">
    <source>
        <dbReference type="ARBA" id="ARBA00023172"/>
    </source>
</evidence>
<keyword evidence="7 9" id="KW-0233">DNA recombination</keyword>
<comment type="function">
    <text evidence="9">Site-specific tyrosine recombinase, which acts by catalyzing the cutting and rejoining of the recombining DNA molecules. The XerC-XerD complex is essential to convert dimers of the bacterial chromosome into monomers to permit their segregation at cell division. It also contributes to the segregational stability of plasmids.</text>
</comment>
<dbReference type="Pfam" id="PF02899">
    <property type="entry name" value="Phage_int_SAM_1"/>
    <property type="match status" value="1"/>
</dbReference>
<dbReference type="GO" id="GO:0007059">
    <property type="term" value="P:chromosome segregation"/>
    <property type="evidence" value="ECO:0007669"/>
    <property type="project" value="UniProtKB-UniRule"/>
</dbReference>
<dbReference type="InterPro" id="IPR004107">
    <property type="entry name" value="Integrase_SAM-like_N"/>
</dbReference>
<dbReference type="GO" id="GO:0009037">
    <property type="term" value="F:tyrosine-based site-specific recombinase activity"/>
    <property type="evidence" value="ECO:0007669"/>
    <property type="project" value="UniProtKB-UniRule"/>
</dbReference>
<comment type="subunit">
    <text evidence="9">Forms a cyclic heterotetrameric complex composed of two molecules of XerC and two molecules of XerD.</text>
</comment>
<dbReference type="Proteomes" id="UP000011666">
    <property type="component" value="Unassembled WGS sequence"/>
</dbReference>
<reference evidence="12 13" key="1">
    <citation type="submission" date="2013-01" db="EMBL/GenBank/DDBJ databases">
        <title>Whole genome shotgun sequence of Gordonia soli NBRC 108243.</title>
        <authorList>
            <person name="Isaki-Nakamura S."/>
            <person name="Hosoyama A."/>
            <person name="Tsuchikane K."/>
            <person name="Ando Y."/>
            <person name="Baba S."/>
            <person name="Ohji S."/>
            <person name="Hamada M."/>
            <person name="Tamura T."/>
            <person name="Yamazoe A."/>
            <person name="Yamazaki S."/>
            <person name="Fujita N."/>
        </authorList>
    </citation>
    <scope>NUCLEOTIDE SEQUENCE [LARGE SCALE GENOMIC DNA]</scope>
    <source>
        <strain evidence="12 13">NBRC 108243</strain>
    </source>
</reference>
<feature type="active site" evidence="9">
    <location>
        <position position="248"/>
    </location>
</feature>
<name>M0QKA4_9ACTN</name>
<feature type="active site" evidence="9">
    <location>
        <position position="154"/>
    </location>
</feature>
<sequence>MSDHGVDGGAVDDFTAHLRYERGLSEHTIRAYVGDVRQLIAFAGARQVAIADLDLAILRAWLAAQTRKGAARTTVARQVSSAKTFCAWAARDGRIGVNPATRLQAPKAHRTLPAVLAPEQATSTVASVAHVDSDDPIALRDRVILEVLYASGIRVGELCGLDVGDVDGGRRVLRVVGKGDKERSVPYGAPAARAIDDWLRSGRGELATPRSGDALLLGARGGRLDQRMARRVVHAAVAAAGGPDMGPHGLRHSAATHLLEGGADLRVVQELLGHSSLATTQIYTHVSVERLRAVHRQAHPRA</sequence>
<feature type="domain" description="Core-binding (CB)" evidence="11">
    <location>
        <begin position="5"/>
        <end position="90"/>
    </location>
</feature>
<evidence type="ECO:0000256" key="2">
    <source>
        <dbReference type="ARBA" id="ARBA00022490"/>
    </source>
</evidence>
<comment type="subcellular location">
    <subcellularLocation>
        <location evidence="1 9">Cytoplasm</location>
    </subcellularLocation>
</comment>
<dbReference type="PANTHER" id="PTHR30349:SF77">
    <property type="entry name" value="TYROSINE RECOMBINASE XERC"/>
    <property type="match status" value="1"/>
</dbReference>
<dbReference type="Gene3D" id="1.10.443.10">
    <property type="entry name" value="Intergrase catalytic core"/>
    <property type="match status" value="1"/>
</dbReference>
<dbReference type="STRING" id="1223545.GS4_20_00530"/>
<dbReference type="InterPro" id="IPR023009">
    <property type="entry name" value="Tyrosine_recombinase_XerC/XerD"/>
</dbReference>
<evidence type="ECO:0000256" key="8">
    <source>
        <dbReference type="ARBA" id="ARBA00023306"/>
    </source>
</evidence>
<evidence type="ECO:0000256" key="3">
    <source>
        <dbReference type="ARBA" id="ARBA00022618"/>
    </source>
</evidence>
<dbReference type="CDD" id="cd00798">
    <property type="entry name" value="INT_XerDC_C"/>
    <property type="match status" value="1"/>
</dbReference>
<accession>M0QKA4</accession>
<dbReference type="Gene3D" id="1.10.150.130">
    <property type="match status" value="1"/>
</dbReference>
<keyword evidence="5 9" id="KW-0229">DNA integration</keyword>
<dbReference type="GO" id="GO:0003677">
    <property type="term" value="F:DNA binding"/>
    <property type="evidence" value="ECO:0007669"/>
    <property type="project" value="UniProtKB-UniRule"/>
</dbReference>
<evidence type="ECO:0000259" key="11">
    <source>
        <dbReference type="PROSITE" id="PS51900"/>
    </source>
</evidence>
<dbReference type="InterPro" id="IPR002104">
    <property type="entry name" value="Integrase_catalytic"/>
</dbReference>
<keyword evidence="8 9" id="KW-0131">Cell cycle</keyword>
<dbReference type="Pfam" id="PF00589">
    <property type="entry name" value="Phage_integrase"/>
    <property type="match status" value="1"/>
</dbReference>
<dbReference type="OrthoDB" id="9801717at2"/>
<keyword evidence="2 9" id="KW-0963">Cytoplasm</keyword>
<feature type="active site" evidence="9">
    <location>
        <position position="251"/>
    </location>
</feature>
<dbReference type="PROSITE" id="PS51898">
    <property type="entry name" value="TYR_RECOMBINASE"/>
    <property type="match status" value="1"/>
</dbReference>
<dbReference type="InterPro" id="IPR050090">
    <property type="entry name" value="Tyrosine_recombinase_XerCD"/>
</dbReference>
<evidence type="ECO:0000313" key="12">
    <source>
        <dbReference type="EMBL" id="GAC68988.1"/>
    </source>
</evidence>
<evidence type="ECO:0000256" key="9">
    <source>
        <dbReference type="HAMAP-Rule" id="MF_01808"/>
    </source>
</evidence>
<evidence type="ECO:0000256" key="1">
    <source>
        <dbReference type="ARBA" id="ARBA00004496"/>
    </source>
</evidence>
<dbReference type="PANTHER" id="PTHR30349">
    <property type="entry name" value="PHAGE INTEGRASE-RELATED"/>
    <property type="match status" value="1"/>
</dbReference>
<keyword evidence="13" id="KW-1185">Reference proteome</keyword>
<dbReference type="InterPro" id="IPR013762">
    <property type="entry name" value="Integrase-like_cat_sf"/>
</dbReference>
<proteinExistence type="inferred from homology"/>
<dbReference type="RefSeq" id="WP_007621606.1">
    <property type="nucleotide sequence ID" value="NZ_BANX01000020.1"/>
</dbReference>
<feature type="active site" description="O-(3'-phospho-DNA)-tyrosine intermediate" evidence="9">
    <location>
        <position position="283"/>
    </location>
</feature>
<dbReference type="GO" id="GO:0005737">
    <property type="term" value="C:cytoplasm"/>
    <property type="evidence" value="ECO:0007669"/>
    <property type="project" value="UniProtKB-SubCell"/>
</dbReference>
<keyword evidence="3 9" id="KW-0132">Cell division</keyword>